<dbReference type="InterPro" id="IPR017451">
    <property type="entry name" value="F-box-assoc_interact_dom"/>
</dbReference>
<evidence type="ECO:0000256" key="1">
    <source>
        <dbReference type="SAM" id="MobiDB-lite"/>
    </source>
</evidence>
<dbReference type="Gramene" id="OBART10G13670.1">
    <property type="protein sequence ID" value="OBART10G13670.1"/>
    <property type="gene ID" value="OBART10G13670"/>
</dbReference>
<protein>
    <recommendedName>
        <fullName evidence="2">F-box associated beta-propeller type 3 domain-containing protein</fullName>
    </recommendedName>
</protein>
<dbReference type="InterPro" id="IPR036047">
    <property type="entry name" value="F-box-like_dom_sf"/>
</dbReference>
<evidence type="ECO:0000313" key="4">
    <source>
        <dbReference type="Proteomes" id="UP000026960"/>
    </source>
</evidence>
<organism evidence="3">
    <name type="scientific">Oryza barthii</name>
    <dbReference type="NCBI Taxonomy" id="65489"/>
    <lineage>
        <taxon>Eukaryota</taxon>
        <taxon>Viridiplantae</taxon>
        <taxon>Streptophyta</taxon>
        <taxon>Embryophyta</taxon>
        <taxon>Tracheophyta</taxon>
        <taxon>Spermatophyta</taxon>
        <taxon>Magnoliopsida</taxon>
        <taxon>Liliopsida</taxon>
        <taxon>Poales</taxon>
        <taxon>Poaceae</taxon>
        <taxon>BOP clade</taxon>
        <taxon>Oryzoideae</taxon>
        <taxon>Oryzeae</taxon>
        <taxon>Oryzinae</taxon>
        <taxon>Oryza</taxon>
    </lineage>
</organism>
<feature type="region of interest" description="Disordered" evidence="1">
    <location>
        <begin position="843"/>
        <end position="889"/>
    </location>
</feature>
<dbReference type="Pfam" id="PF08268">
    <property type="entry name" value="FBA_3"/>
    <property type="match status" value="1"/>
</dbReference>
<feature type="domain" description="F-box associated beta-propeller type 3" evidence="2">
    <location>
        <begin position="11"/>
        <end position="223"/>
    </location>
</feature>
<sequence>MRHGFSGGFSRITKPLHGLVLLFLFHSYGRGFFVLNPCTNALLTLPDTKYPLKNNRHLGTNLSGKYRSPGYMYWSYGLGYCSATGEYKVVRLFSLPYDPEAAATFCEVFVLDAPAYWRPTAQQPPAPADHNVKVMVTDPPVFLNGLFYFLCRDGLDVITLDVGDETFGSPPPLPVANMALDRNSKLTLTELDGCLCAYYREACSMRSYVLWLLRDGDHEAARWEQLCRVDTEDWPDPPWSIAPLTMLDGSGDGEKKIIFKTDKCVVLGVDLNGSGTSATPPEILLNPEDAVATAAETHLSPETTTATCRFRSEYPPELSLFEESLVPLGRTLEEIVFSSPATRAWSEVLKLLPARTVSDLSLVCREWRAMVTTNRFIRSHAVHSNLITTHHRIKLVVDTPRDYLDASGFADLDDLIISGNRPRMCTSTSFICSPPCHGLNLGTFRRTNYLFNPCTGYQVELCPPDYDYDDRVFDGVMALGYDAATGAHLAVHLDCWNFETRAYELRCRTQLVGGHEVWKPAESPPRAADMEVPAAYANGKIYWVVDRKFGPQPSSTAAAACELLVFDMEARKFEVIQGPPCRLPRFNFGPIGPPGERDPKKYQKRVVRNKYRKRKIEPCHRHGESRITLLELHCALCVACSDPATDAIDMWMVKDDGAWSVEYRLEIGELSPEYSLETTSPMAIDPVDGRILLNTGTSLGYYDPKTRALETIYSVDIRHDNEGLSFRPEMGGVHGFSLDWPQWTTGGKKDRKGKEYRGVHAVMQQHDQLVVMAASPAAPEAERLTAAGVAKEELVAAVRIQAAEVMRAAAPRRGEGQHVLLGTAGETRAAPQGLADAVDVDGLERADDERPPAGSMTTPPRRPRPVGANTALQRLQLPPPTATTRRRADDAAAVDLEWTRMV</sequence>
<evidence type="ECO:0000259" key="2">
    <source>
        <dbReference type="Pfam" id="PF08268"/>
    </source>
</evidence>
<dbReference type="PANTHER" id="PTHR31672:SF13">
    <property type="entry name" value="F-BOX PROTEIN CPR30-LIKE"/>
    <property type="match status" value="1"/>
</dbReference>
<dbReference type="STRING" id="65489.A0A0D3HEV6"/>
<reference evidence="3" key="2">
    <citation type="submission" date="2015-03" db="UniProtKB">
        <authorList>
            <consortium name="EnsemblPlants"/>
        </authorList>
    </citation>
    <scope>IDENTIFICATION</scope>
</reference>
<dbReference type="NCBIfam" id="TIGR01640">
    <property type="entry name" value="F_box_assoc_1"/>
    <property type="match status" value="1"/>
</dbReference>
<dbReference type="EnsemblPlants" id="OBART10G13670.1">
    <property type="protein sequence ID" value="OBART10G13670.1"/>
    <property type="gene ID" value="OBART10G13670"/>
</dbReference>
<name>A0A0D3HEV6_9ORYZ</name>
<dbReference type="PaxDb" id="65489-OBART10G13670.1"/>
<dbReference type="HOGENOM" id="CLU_011979_3_0_1"/>
<dbReference type="InterPro" id="IPR050796">
    <property type="entry name" value="SCF_F-box_component"/>
</dbReference>
<dbReference type="Proteomes" id="UP000026960">
    <property type="component" value="Chromosome 10"/>
</dbReference>
<evidence type="ECO:0000313" key="3">
    <source>
        <dbReference type="EnsemblPlants" id="OBART10G13670.1"/>
    </source>
</evidence>
<dbReference type="PANTHER" id="PTHR31672">
    <property type="entry name" value="BNACNNG10540D PROTEIN"/>
    <property type="match status" value="1"/>
</dbReference>
<dbReference type="AlphaFoldDB" id="A0A0D3HEV6"/>
<accession>A0A0D3HEV6</accession>
<keyword evidence="4" id="KW-1185">Reference proteome</keyword>
<reference evidence="3" key="1">
    <citation type="journal article" date="2009" name="Rice">
        <title>De Novo Next Generation Sequencing of Plant Genomes.</title>
        <authorList>
            <person name="Rounsley S."/>
            <person name="Marri P.R."/>
            <person name="Yu Y."/>
            <person name="He R."/>
            <person name="Sisneros N."/>
            <person name="Goicoechea J.L."/>
            <person name="Lee S.J."/>
            <person name="Angelova A."/>
            <person name="Kudrna D."/>
            <person name="Luo M."/>
            <person name="Affourtit J."/>
            <person name="Desany B."/>
            <person name="Knight J."/>
            <person name="Niazi F."/>
            <person name="Egholm M."/>
            <person name="Wing R.A."/>
        </authorList>
    </citation>
    <scope>NUCLEOTIDE SEQUENCE [LARGE SCALE GENOMIC DNA]</scope>
    <source>
        <strain evidence="3">cv. IRGC 105608</strain>
    </source>
</reference>
<dbReference type="eggNOG" id="ENOG502S2YF">
    <property type="taxonomic scope" value="Eukaryota"/>
</dbReference>
<dbReference type="SUPFAM" id="SSF81383">
    <property type="entry name" value="F-box domain"/>
    <property type="match status" value="1"/>
</dbReference>
<dbReference type="InterPro" id="IPR013187">
    <property type="entry name" value="F-box-assoc_dom_typ3"/>
</dbReference>
<proteinExistence type="predicted"/>